<dbReference type="AlphaFoldDB" id="A0AAC9ZBD8"/>
<feature type="compositionally biased region" description="Polar residues" evidence="1">
    <location>
        <begin position="116"/>
        <end position="141"/>
    </location>
</feature>
<protein>
    <submittedName>
        <fullName evidence="2">Uncharacterized protein</fullName>
    </submittedName>
</protein>
<dbReference type="Proteomes" id="UP000217545">
    <property type="component" value="Chromosome"/>
</dbReference>
<evidence type="ECO:0000313" key="3">
    <source>
        <dbReference type="Proteomes" id="UP000217545"/>
    </source>
</evidence>
<proteinExistence type="predicted"/>
<organism evidence="2 3">
    <name type="scientific">Phaeobacter gallaeciensis</name>
    <dbReference type="NCBI Taxonomy" id="60890"/>
    <lineage>
        <taxon>Bacteria</taxon>
        <taxon>Pseudomonadati</taxon>
        <taxon>Pseudomonadota</taxon>
        <taxon>Alphaproteobacteria</taxon>
        <taxon>Rhodobacterales</taxon>
        <taxon>Roseobacteraceae</taxon>
        <taxon>Phaeobacter</taxon>
    </lineage>
</organism>
<feature type="region of interest" description="Disordered" evidence="1">
    <location>
        <begin position="112"/>
        <end position="154"/>
    </location>
</feature>
<accession>A0AAC9ZBD8</accession>
<sequence length="265" mass="28815">MSGWICSYRKIWDHPIFSGSAHRVGAWHWMLHKAAWKDTRFNVGGKMIDVKRGQLCVSQRQMEAETGMGRQALRTFLGLLEAEGAITQIVTGKATQRRTIITICNYEEYQAKETPGNPSANPPATRQQPNKEQLNNKTTSPDGERAAAPPTEPSGEIVVVSASTQAVWKVGKPILAAMGVKDPGRMIGKWIKEAGPPAVLFAIEAAQQAGTHDPIPYITEVLKGENHVHPRNAPASRRPENRPDPALEQIARLAGLGETSGYGGG</sequence>
<evidence type="ECO:0000313" key="2">
    <source>
        <dbReference type="EMBL" id="ATF06329.1"/>
    </source>
</evidence>
<reference evidence="2 3" key="1">
    <citation type="journal article" date="2017" name="Front. Microbiol.">
        <title>Phaeobacter piscinae sp. nov., a species of the Roseobacter group and potential aquaculture probiont.</title>
        <authorList>
            <person name="Sonnenschein E.C."/>
            <person name="Phippen C.B.W."/>
            <person name="Nielsen K.F."/>
            <person name="Mateiu R.V."/>
            <person name="Melchiorsen J."/>
            <person name="Gram L."/>
            <person name="Overmann J."/>
            <person name="Freese H.M."/>
        </authorList>
    </citation>
    <scope>NUCLEOTIDE SEQUENCE [LARGE SCALE GENOMIC DNA]</scope>
    <source>
        <strain evidence="2 3">P63</strain>
    </source>
</reference>
<name>A0AAC9ZBD8_9RHOB</name>
<gene>
    <name evidence="2" type="ORF">PhaeoP63_02263</name>
</gene>
<dbReference type="EMBL" id="CP010784">
    <property type="protein sequence ID" value="ATF06329.1"/>
    <property type="molecule type" value="Genomic_DNA"/>
</dbReference>
<evidence type="ECO:0000256" key="1">
    <source>
        <dbReference type="SAM" id="MobiDB-lite"/>
    </source>
</evidence>
<dbReference type="RefSeq" id="WP_024097673.1">
    <property type="nucleotide sequence ID" value="NZ_CP010673.1"/>
</dbReference>